<dbReference type="PROSITE" id="PS50005">
    <property type="entry name" value="TPR"/>
    <property type="match status" value="4"/>
</dbReference>
<evidence type="ECO:0000256" key="7">
    <source>
        <dbReference type="ARBA" id="ARBA00023054"/>
    </source>
</evidence>
<evidence type="ECO:0000256" key="9">
    <source>
        <dbReference type="ARBA" id="ARBA00023212"/>
    </source>
</evidence>
<keyword evidence="13" id="KW-1185">Reference proteome</keyword>
<feature type="domain" description="NB-ARC" evidence="11">
    <location>
        <begin position="8"/>
        <end position="127"/>
    </location>
</feature>
<dbReference type="Pfam" id="PF00931">
    <property type="entry name" value="NB-ARC"/>
    <property type="match status" value="1"/>
</dbReference>
<dbReference type="InterPro" id="IPR027417">
    <property type="entry name" value="P-loop_NTPase"/>
</dbReference>
<dbReference type="PANTHER" id="PTHR45783:SF3">
    <property type="entry name" value="KINESIN LIGHT CHAIN"/>
    <property type="match status" value="1"/>
</dbReference>
<comment type="similarity">
    <text evidence="2">Belongs to the kinesin light chain family.</text>
</comment>
<protein>
    <submittedName>
        <fullName evidence="12">Tetratricopeptide repeat protein</fullName>
    </submittedName>
</protein>
<gene>
    <name evidence="12" type="ORF">NC998_07595</name>
</gene>
<dbReference type="Proteomes" id="UP001464891">
    <property type="component" value="Unassembled WGS sequence"/>
</dbReference>
<dbReference type="PANTHER" id="PTHR45783">
    <property type="entry name" value="KINESIN LIGHT CHAIN"/>
    <property type="match status" value="1"/>
</dbReference>
<dbReference type="InterPro" id="IPR002151">
    <property type="entry name" value="Kinesin_light"/>
</dbReference>
<keyword evidence="5" id="KW-0677">Repeat</keyword>
<reference evidence="12 13" key="1">
    <citation type="submission" date="2022-04" db="EMBL/GenBank/DDBJ databases">
        <title>Positive selection, recombination, and allopatry shape intraspecific diversity of widespread and dominant cyanobacteria.</title>
        <authorList>
            <person name="Wei J."/>
            <person name="Shu W."/>
            <person name="Hu C."/>
        </authorList>
    </citation>
    <scope>NUCLEOTIDE SEQUENCE [LARGE SCALE GENOMIC DNA]</scope>
    <source>
        <strain evidence="12 13">GB2-A4</strain>
    </source>
</reference>
<dbReference type="Gene3D" id="1.25.40.10">
    <property type="entry name" value="Tetratricopeptide repeat domain"/>
    <property type="match status" value="2"/>
</dbReference>
<evidence type="ECO:0000256" key="8">
    <source>
        <dbReference type="ARBA" id="ARBA00023175"/>
    </source>
</evidence>
<dbReference type="EMBL" id="JAMPKM010000003">
    <property type="protein sequence ID" value="MEP0816957.1"/>
    <property type="molecule type" value="Genomic_DNA"/>
</dbReference>
<sequence>MQRTDRIVISAIEGMGGVGKTELAIQYAQRYIAEYSGGICWLQAREGKLDAQILQLAELDLGLKVRQEWRGQSLTTEEQVAWCWRNWQPPEGLVLLVLDDVTNWGECHPVLPKNLSRFRVLVTTRQRLQGTFFELALDVLPQPIALELLKSLVEDAGQIERERETAERLCQWLGNLPLGLQLVGIYLKQDPDLSLATMLERLKRQRLKHEAIDLEAQPEQEAPFVTAQRGVRAAFELSWQELDEFTANVGRLLSLFAPEVIPWKLVELAAQNLAWDESALETSRRQLYSHYLIQREGLGIYRVHPLIREFLQDKLEGSEQVQALQQAFAAAMVTIAQQISNSSTSQNIHSFSVAIPHLIETTQNWIAAVKDEDLVWPFRGIAQFYERQGLYALAEPYYQQCLAVVKKRLGDEHYVVAISLNNLALLYYSQGRYIDAESLNQQALKLRGYLFEDKHPDVAQSLNNLALVYKAQGRYSDAEPLLVQALELNKHLLGEEHPVVVASLGNLGSLYYSQGRYRQAEPLLVQALELHKHLLGEDHLNVAASLNNLALLYKAQGQYNKAEPLYQQGLELSKRLLGEDHPDVAQSINNLGSFYYSQGRYNKAEPLYQQGLELSKRLLGEDHPDVATSINNLAALYLYQGQHNEAEPLFLQGLKMRQDLLGDKHPDVATSLNNLALLRCFQERYGEAKQLYEQALEIAEQSLGKNHPNTVVFRKNLDDVQIVIASQQQTSTSEPQA</sequence>
<evidence type="ECO:0000256" key="4">
    <source>
        <dbReference type="ARBA" id="ARBA00022701"/>
    </source>
</evidence>
<evidence type="ECO:0000313" key="13">
    <source>
        <dbReference type="Proteomes" id="UP001464891"/>
    </source>
</evidence>
<keyword evidence="3" id="KW-0963">Cytoplasm</keyword>
<keyword evidence="6 10" id="KW-0802">TPR repeat</keyword>
<keyword evidence="7" id="KW-0175">Coiled coil</keyword>
<proteinExistence type="inferred from homology"/>
<evidence type="ECO:0000256" key="5">
    <source>
        <dbReference type="ARBA" id="ARBA00022737"/>
    </source>
</evidence>
<feature type="repeat" description="TPR" evidence="10">
    <location>
        <begin position="543"/>
        <end position="576"/>
    </location>
</feature>
<evidence type="ECO:0000256" key="1">
    <source>
        <dbReference type="ARBA" id="ARBA00004245"/>
    </source>
</evidence>
<feature type="repeat" description="TPR" evidence="10">
    <location>
        <begin position="459"/>
        <end position="492"/>
    </location>
</feature>
<comment type="caution">
    <text evidence="12">The sequence shown here is derived from an EMBL/GenBank/DDBJ whole genome shotgun (WGS) entry which is preliminary data.</text>
</comment>
<dbReference type="SUPFAM" id="SSF48452">
    <property type="entry name" value="TPR-like"/>
    <property type="match status" value="2"/>
</dbReference>
<comment type="subcellular location">
    <subcellularLocation>
        <location evidence="1">Cytoplasm</location>
        <location evidence="1">Cytoskeleton</location>
    </subcellularLocation>
</comment>
<dbReference type="InterPro" id="IPR011990">
    <property type="entry name" value="TPR-like_helical_dom_sf"/>
</dbReference>
<evidence type="ECO:0000256" key="6">
    <source>
        <dbReference type="ARBA" id="ARBA00022803"/>
    </source>
</evidence>
<accession>A0ABV0J5A9</accession>
<evidence type="ECO:0000256" key="3">
    <source>
        <dbReference type="ARBA" id="ARBA00022490"/>
    </source>
</evidence>
<evidence type="ECO:0000259" key="11">
    <source>
        <dbReference type="Pfam" id="PF00931"/>
    </source>
</evidence>
<dbReference type="InterPro" id="IPR002182">
    <property type="entry name" value="NB-ARC"/>
</dbReference>
<feature type="repeat" description="TPR" evidence="10">
    <location>
        <begin position="501"/>
        <end position="534"/>
    </location>
</feature>
<organism evidence="12 13">
    <name type="scientific">Trichocoleus desertorum GB2-A4</name>
    <dbReference type="NCBI Taxonomy" id="2933944"/>
    <lineage>
        <taxon>Bacteria</taxon>
        <taxon>Bacillati</taxon>
        <taxon>Cyanobacteriota</taxon>
        <taxon>Cyanophyceae</taxon>
        <taxon>Leptolyngbyales</taxon>
        <taxon>Trichocoleusaceae</taxon>
        <taxon>Trichocoleus</taxon>
    </lineage>
</organism>
<dbReference type="InterPro" id="IPR019734">
    <property type="entry name" value="TPR_rpt"/>
</dbReference>
<dbReference type="Pfam" id="PF13424">
    <property type="entry name" value="TPR_12"/>
    <property type="match status" value="3"/>
</dbReference>
<evidence type="ECO:0000313" key="12">
    <source>
        <dbReference type="EMBL" id="MEP0816957.1"/>
    </source>
</evidence>
<feature type="repeat" description="TPR" evidence="10">
    <location>
        <begin position="585"/>
        <end position="618"/>
    </location>
</feature>
<evidence type="ECO:0000256" key="2">
    <source>
        <dbReference type="ARBA" id="ARBA00009622"/>
    </source>
</evidence>
<keyword evidence="9" id="KW-0206">Cytoskeleton</keyword>
<dbReference type="SUPFAM" id="SSF52540">
    <property type="entry name" value="P-loop containing nucleoside triphosphate hydrolases"/>
    <property type="match status" value="1"/>
</dbReference>
<dbReference type="PRINTS" id="PR00381">
    <property type="entry name" value="KINESINLIGHT"/>
</dbReference>
<dbReference type="Pfam" id="PF13374">
    <property type="entry name" value="TPR_10"/>
    <property type="match status" value="2"/>
</dbReference>
<keyword evidence="8" id="KW-0505">Motor protein</keyword>
<name>A0ABV0J5A9_9CYAN</name>
<evidence type="ECO:0000256" key="10">
    <source>
        <dbReference type="PROSITE-ProRule" id="PRU00339"/>
    </source>
</evidence>
<dbReference type="SMART" id="SM00028">
    <property type="entry name" value="TPR"/>
    <property type="match status" value="8"/>
</dbReference>
<keyword evidence="4" id="KW-0493">Microtubule</keyword>
<dbReference type="Gene3D" id="3.40.50.300">
    <property type="entry name" value="P-loop containing nucleotide triphosphate hydrolases"/>
    <property type="match status" value="1"/>
</dbReference>